<evidence type="ECO:0000259" key="1">
    <source>
        <dbReference type="PROSITE" id="PS51186"/>
    </source>
</evidence>
<dbReference type="InterPro" id="IPR000182">
    <property type="entry name" value="GNAT_dom"/>
</dbReference>
<sequence length="183" mass="21279">MKNKFETKEIVLKNNAKIIIREAQISDAEQLLACIKKYISQSDYIPKYEHEIKLTIEQERDWIQSFMTYNNSLLLVAEFDNEIIGNIDLTGSRRQMMEHTAVIGMGMLAEWRNIGLGSALLNEIICWSKSNPILEIIWLQVYVQNELGLNLYRKMGFVESGTIKNFFKKDGTYFDNLTMILNL</sequence>
<feature type="domain" description="N-acetyltransferase" evidence="1">
    <location>
        <begin position="18"/>
        <end position="183"/>
    </location>
</feature>
<dbReference type="RefSeq" id="WP_125019131.1">
    <property type="nucleotide sequence ID" value="NZ_RQVQ01000018.1"/>
</dbReference>
<keyword evidence="3" id="KW-1185">Reference proteome</keyword>
<dbReference type="PANTHER" id="PTHR43415">
    <property type="entry name" value="SPERMIDINE N(1)-ACETYLTRANSFERASE"/>
    <property type="match status" value="1"/>
</dbReference>
<dbReference type="InterPro" id="IPR016181">
    <property type="entry name" value="Acyl_CoA_acyltransferase"/>
</dbReference>
<reference evidence="2 3" key="1">
    <citation type="submission" date="2018-11" db="EMBL/GenBank/DDBJ databases">
        <title>Flavobacterium sp. nov., YIM 102701-2 draft genome.</title>
        <authorList>
            <person name="Li G."/>
            <person name="Jiang Y."/>
        </authorList>
    </citation>
    <scope>NUCLEOTIDE SEQUENCE [LARGE SCALE GENOMIC DNA]</scope>
    <source>
        <strain evidence="2 3">YIM 102701-2</strain>
    </source>
</reference>
<dbReference type="EMBL" id="RQVQ01000018">
    <property type="protein sequence ID" value="RRJ90303.1"/>
    <property type="molecule type" value="Genomic_DNA"/>
</dbReference>
<name>A0A3P3WCH3_9FLAO</name>
<dbReference type="AlphaFoldDB" id="A0A3P3WCH3"/>
<dbReference type="Proteomes" id="UP000275719">
    <property type="component" value="Unassembled WGS sequence"/>
</dbReference>
<dbReference type="GO" id="GO:0016747">
    <property type="term" value="F:acyltransferase activity, transferring groups other than amino-acyl groups"/>
    <property type="evidence" value="ECO:0007669"/>
    <property type="project" value="InterPro"/>
</dbReference>
<dbReference type="Pfam" id="PF00583">
    <property type="entry name" value="Acetyltransf_1"/>
    <property type="match status" value="1"/>
</dbReference>
<keyword evidence="2" id="KW-0808">Transferase</keyword>
<dbReference type="OrthoDB" id="948250at2"/>
<dbReference type="PROSITE" id="PS51186">
    <property type="entry name" value="GNAT"/>
    <property type="match status" value="1"/>
</dbReference>
<gene>
    <name evidence="2" type="ORF">EG240_09355</name>
</gene>
<organism evidence="2 3">
    <name type="scientific">Paenimyroides tangerinum</name>
    <dbReference type="NCBI Taxonomy" id="2488728"/>
    <lineage>
        <taxon>Bacteria</taxon>
        <taxon>Pseudomonadati</taxon>
        <taxon>Bacteroidota</taxon>
        <taxon>Flavobacteriia</taxon>
        <taxon>Flavobacteriales</taxon>
        <taxon>Flavobacteriaceae</taxon>
        <taxon>Paenimyroides</taxon>
    </lineage>
</organism>
<dbReference type="Gene3D" id="3.40.630.30">
    <property type="match status" value="1"/>
</dbReference>
<evidence type="ECO:0000313" key="2">
    <source>
        <dbReference type="EMBL" id="RRJ90303.1"/>
    </source>
</evidence>
<accession>A0A3P3WCH3</accession>
<comment type="caution">
    <text evidence="2">The sequence shown here is derived from an EMBL/GenBank/DDBJ whole genome shotgun (WGS) entry which is preliminary data.</text>
</comment>
<protein>
    <submittedName>
        <fullName evidence="2">GNAT family N-acetyltransferase</fullName>
    </submittedName>
</protein>
<dbReference type="CDD" id="cd04301">
    <property type="entry name" value="NAT_SF"/>
    <property type="match status" value="1"/>
</dbReference>
<proteinExistence type="predicted"/>
<dbReference type="PANTHER" id="PTHR43415:SF3">
    <property type="entry name" value="GNAT-FAMILY ACETYLTRANSFERASE"/>
    <property type="match status" value="1"/>
</dbReference>
<dbReference type="SUPFAM" id="SSF55729">
    <property type="entry name" value="Acyl-CoA N-acyltransferases (Nat)"/>
    <property type="match status" value="1"/>
</dbReference>
<evidence type="ECO:0000313" key="3">
    <source>
        <dbReference type="Proteomes" id="UP000275719"/>
    </source>
</evidence>